<name>A0A2V5K962_9BACL</name>
<accession>A0A2V5K962</accession>
<comment type="similarity">
    <text evidence="1">Belongs to the DinB family.</text>
</comment>
<feature type="binding site" evidence="3">
    <location>
        <position position="48"/>
    </location>
    <ligand>
        <name>a divalent metal cation</name>
        <dbReference type="ChEBI" id="CHEBI:60240"/>
    </ligand>
</feature>
<gene>
    <name evidence="4" type="ORF">DLM86_13045</name>
</gene>
<evidence type="ECO:0000256" key="2">
    <source>
        <dbReference type="ARBA" id="ARBA00022723"/>
    </source>
</evidence>
<comment type="caution">
    <text evidence="4">The sequence shown here is derived from an EMBL/GenBank/DDBJ whole genome shotgun (WGS) entry which is preliminary data.</text>
</comment>
<dbReference type="InterPro" id="IPR034660">
    <property type="entry name" value="DinB/YfiT-like"/>
</dbReference>
<reference evidence="4 5" key="1">
    <citation type="submission" date="2018-05" db="EMBL/GenBank/DDBJ databases">
        <title>Paenibacillus flagellatus sp. nov., isolated from selenium mineral soil.</title>
        <authorList>
            <person name="Dai X."/>
        </authorList>
    </citation>
    <scope>NUCLEOTIDE SEQUENCE [LARGE SCALE GENOMIC DNA]</scope>
    <source>
        <strain evidence="4 5">DXL2</strain>
    </source>
</reference>
<evidence type="ECO:0000256" key="1">
    <source>
        <dbReference type="ARBA" id="ARBA00008635"/>
    </source>
</evidence>
<dbReference type="Pfam" id="PF05163">
    <property type="entry name" value="DinB"/>
    <property type="match status" value="1"/>
</dbReference>
<evidence type="ECO:0000313" key="4">
    <source>
        <dbReference type="EMBL" id="PYI54393.1"/>
    </source>
</evidence>
<dbReference type="OrthoDB" id="119432at2"/>
<keyword evidence="5" id="KW-1185">Reference proteome</keyword>
<proteinExistence type="inferred from homology"/>
<dbReference type="Proteomes" id="UP000247476">
    <property type="component" value="Unassembled WGS sequence"/>
</dbReference>
<feature type="binding site" evidence="3">
    <location>
        <position position="130"/>
    </location>
    <ligand>
        <name>a divalent metal cation</name>
        <dbReference type="ChEBI" id="CHEBI:60240"/>
    </ligand>
</feature>
<protein>
    <recommendedName>
        <fullName evidence="6">Damage-inducible protein DinB</fullName>
    </recommendedName>
</protein>
<dbReference type="EMBL" id="QJVJ01000005">
    <property type="protein sequence ID" value="PYI54393.1"/>
    <property type="molecule type" value="Genomic_DNA"/>
</dbReference>
<dbReference type="SUPFAM" id="SSF109854">
    <property type="entry name" value="DinB/YfiT-like putative metalloenzymes"/>
    <property type="match status" value="1"/>
</dbReference>
<dbReference type="Gene3D" id="1.20.120.450">
    <property type="entry name" value="dinb family like domain"/>
    <property type="match status" value="1"/>
</dbReference>
<sequence>MFTSIDAFLEEFETETAITARVLDSLTDESLGQAVAADYRTLGQIAWHIVGSYNYMTYLGLSYDEPLAAEEAPSSAAAIAAEYRRMTQTFMRALRSQWTDETLSRVVNMFGEDWKNGASLRFSLRHEIHHRGQMTVLMRQAGLRVPDVLGPTRDDWIAQGEKPRV</sequence>
<organism evidence="4 5">
    <name type="scientific">Paenibacillus flagellatus</name>
    <dbReference type="NCBI Taxonomy" id="2211139"/>
    <lineage>
        <taxon>Bacteria</taxon>
        <taxon>Bacillati</taxon>
        <taxon>Bacillota</taxon>
        <taxon>Bacilli</taxon>
        <taxon>Bacillales</taxon>
        <taxon>Paenibacillaceae</taxon>
        <taxon>Paenibacillus</taxon>
    </lineage>
</organism>
<feature type="binding site" evidence="3">
    <location>
        <position position="126"/>
    </location>
    <ligand>
        <name>a divalent metal cation</name>
        <dbReference type="ChEBI" id="CHEBI:60240"/>
    </ligand>
</feature>
<dbReference type="InterPro" id="IPR007837">
    <property type="entry name" value="DinB"/>
</dbReference>
<evidence type="ECO:0000313" key="5">
    <source>
        <dbReference type="Proteomes" id="UP000247476"/>
    </source>
</evidence>
<dbReference type="RefSeq" id="WP_110840452.1">
    <property type="nucleotide sequence ID" value="NZ_QJVJ01000005.1"/>
</dbReference>
<evidence type="ECO:0000256" key="3">
    <source>
        <dbReference type="PIRSR" id="PIRSR607837-1"/>
    </source>
</evidence>
<dbReference type="AlphaFoldDB" id="A0A2V5K962"/>
<evidence type="ECO:0008006" key="6">
    <source>
        <dbReference type="Google" id="ProtNLM"/>
    </source>
</evidence>
<keyword evidence="2 3" id="KW-0479">Metal-binding</keyword>
<dbReference type="GO" id="GO:0046872">
    <property type="term" value="F:metal ion binding"/>
    <property type="evidence" value="ECO:0007669"/>
    <property type="project" value="UniProtKB-KW"/>
</dbReference>